<dbReference type="Proteomes" id="UP000321797">
    <property type="component" value="Unassembled WGS sequence"/>
</dbReference>
<dbReference type="AlphaFoldDB" id="A0A5C7XQC4"/>
<evidence type="ECO:0000313" key="2">
    <source>
        <dbReference type="EMBL" id="TXI51715.1"/>
    </source>
</evidence>
<proteinExistence type="predicted"/>
<evidence type="ECO:0000256" key="1">
    <source>
        <dbReference type="SAM" id="MobiDB-lite"/>
    </source>
</evidence>
<dbReference type="RefSeq" id="WP_276762895.1">
    <property type="nucleotide sequence ID" value="NZ_SSGD01000143.1"/>
</dbReference>
<dbReference type="EMBL" id="SSGD01000143">
    <property type="protein sequence ID" value="TXI51715.1"/>
    <property type="molecule type" value="Genomic_DNA"/>
</dbReference>
<feature type="compositionally biased region" description="Basic and acidic residues" evidence="1">
    <location>
        <begin position="1"/>
        <end position="24"/>
    </location>
</feature>
<feature type="region of interest" description="Disordered" evidence="1">
    <location>
        <begin position="1"/>
        <end position="53"/>
    </location>
</feature>
<comment type="caution">
    <text evidence="2">The sequence shown here is derived from an EMBL/GenBank/DDBJ whole genome shotgun (WGS) entry which is preliminary data.</text>
</comment>
<name>A0A5C7XQC4_9MYCO</name>
<reference evidence="2 3" key="1">
    <citation type="submission" date="2018-09" db="EMBL/GenBank/DDBJ databases">
        <title>Metagenome Assembled Genomes from an Advanced Water Purification Facility.</title>
        <authorList>
            <person name="Stamps B.W."/>
            <person name="Spear J.R."/>
        </authorList>
    </citation>
    <scope>NUCLEOTIDE SEQUENCE [LARGE SCALE GENOMIC DNA]</scope>
    <source>
        <strain evidence="2">Bin_29_2</strain>
    </source>
</reference>
<organism evidence="2 3">
    <name type="scientific">Mycolicibacter arupensis</name>
    <dbReference type="NCBI Taxonomy" id="342002"/>
    <lineage>
        <taxon>Bacteria</taxon>
        <taxon>Bacillati</taxon>
        <taxon>Actinomycetota</taxon>
        <taxon>Actinomycetes</taxon>
        <taxon>Mycobacteriales</taxon>
        <taxon>Mycobacteriaceae</taxon>
        <taxon>Mycolicibacter</taxon>
    </lineage>
</organism>
<evidence type="ECO:0000313" key="3">
    <source>
        <dbReference type="Proteomes" id="UP000321797"/>
    </source>
</evidence>
<accession>A0A5C7XQC4</accession>
<gene>
    <name evidence="2" type="ORF">E6Q54_20100</name>
</gene>
<protein>
    <submittedName>
        <fullName evidence="2">Uncharacterized protein</fullName>
    </submittedName>
</protein>
<sequence>MPDADLDRLIDATRTTDDVSDRDATIPTMTNTTDEIPLPTGATSAEDYDPEDDTRSVRADITTGTLATQVWALQDRDGQLSEVDILLGGVCEQGYSAAQIRELVPALLRAADLADQWTGQPASILNTARVHATAAAAAIASLRPELDERGHFIADISCIAAQGIESLR</sequence>